<evidence type="ECO:0000256" key="9">
    <source>
        <dbReference type="ARBA" id="ARBA00023136"/>
    </source>
</evidence>
<keyword evidence="5 10" id="KW-0808">Transferase</keyword>
<evidence type="ECO:0000256" key="5">
    <source>
        <dbReference type="ARBA" id="ARBA00022679"/>
    </source>
</evidence>
<organism evidence="11 12">
    <name type="scientific">Drosophila lebanonensis</name>
    <name type="common">Fruit fly</name>
    <name type="synonym">Scaptodrosophila lebanonensis</name>
    <dbReference type="NCBI Taxonomy" id="7225"/>
    <lineage>
        <taxon>Eukaryota</taxon>
        <taxon>Metazoa</taxon>
        <taxon>Ecdysozoa</taxon>
        <taxon>Arthropoda</taxon>
        <taxon>Hexapoda</taxon>
        <taxon>Insecta</taxon>
        <taxon>Pterygota</taxon>
        <taxon>Neoptera</taxon>
        <taxon>Endopterygota</taxon>
        <taxon>Diptera</taxon>
        <taxon>Brachycera</taxon>
        <taxon>Muscomorpha</taxon>
        <taxon>Ephydroidea</taxon>
        <taxon>Drosophilidae</taxon>
        <taxon>Scaptodrosophila</taxon>
    </lineage>
</organism>
<feature type="transmembrane region" description="Helical" evidence="10">
    <location>
        <begin position="234"/>
        <end position="253"/>
    </location>
</feature>
<dbReference type="PANTHER" id="PTHR12413:SF1">
    <property type="entry name" value="DOLICHYL PYROPHOSPHATE MAN9GLCNAC2 ALPHA-1,3-GLUCOSYLTRANSFERASE"/>
    <property type="match status" value="1"/>
</dbReference>
<evidence type="ECO:0000256" key="1">
    <source>
        <dbReference type="ARBA" id="ARBA00004477"/>
    </source>
</evidence>
<dbReference type="OrthoDB" id="4983at2759"/>
<evidence type="ECO:0000313" key="11">
    <source>
        <dbReference type="Proteomes" id="UP000504634"/>
    </source>
</evidence>
<feature type="transmembrane region" description="Helical" evidence="10">
    <location>
        <begin position="300"/>
        <end position="320"/>
    </location>
</feature>
<keyword evidence="7 10" id="KW-0256">Endoplasmic reticulum</keyword>
<feature type="transmembrane region" description="Helical" evidence="10">
    <location>
        <begin position="116"/>
        <end position="137"/>
    </location>
</feature>
<comment type="pathway">
    <text evidence="2 10">Protein modification; protein glycosylation.</text>
</comment>
<dbReference type="UniPathway" id="UPA00378"/>
<feature type="transmembrane region" description="Helical" evidence="10">
    <location>
        <begin position="389"/>
        <end position="407"/>
    </location>
</feature>
<keyword evidence="8 10" id="KW-1133">Transmembrane helix</keyword>
<feature type="transmembrane region" description="Helical" evidence="10">
    <location>
        <begin position="450"/>
        <end position="470"/>
    </location>
</feature>
<evidence type="ECO:0000256" key="10">
    <source>
        <dbReference type="RuleBase" id="RU363110"/>
    </source>
</evidence>
<feature type="transmembrane region" description="Helical" evidence="10">
    <location>
        <begin position="428"/>
        <end position="444"/>
    </location>
</feature>
<feature type="transmembrane region" description="Helical" evidence="10">
    <location>
        <begin position="326"/>
        <end position="343"/>
    </location>
</feature>
<protein>
    <recommendedName>
        <fullName evidence="10">Alpha-1,3-glucosyltransferase</fullName>
        <ecNumber evidence="10">2.4.1.-</ecNumber>
    </recommendedName>
</protein>
<evidence type="ECO:0000256" key="8">
    <source>
        <dbReference type="ARBA" id="ARBA00022989"/>
    </source>
</evidence>
<dbReference type="GO" id="GO:0042281">
    <property type="term" value="F:dolichyl pyrophosphate Man9GlcNAc2 alpha-1,3-glucosyltransferase activity"/>
    <property type="evidence" value="ECO:0007669"/>
    <property type="project" value="TreeGrafter"/>
</dbReference>
<comment type="similarity">
    <text evidence="3 10">Belongs to the ALG6/ALG8 glucosyltransferase family.</text>
</comment>
<comment type="subcellular location">
    <subcellularLocation>
        <location evidence="1 10">Endoplasmic reticulum membrane</location>
        <topology evidence="1 10">Multi-pass membrane protein</topology>
    </subcellularLocation>
</comment>
<keyword evidence="11" id="KW-1185">Reference proteome</keyword>
<dbReference type="EC" id="2.4.1.-" evidence="10"/>
<proteinExistence type="inferred from homology"/>
<dbReference type="GeneID" id="115632013"/>
<feature type="transmembrane region" description="Helical" evidence="10">
    <location>
        <begin position="144"/>
        <end position="162"/>
    </location>
</feature>
<dbReference type="RefSeq" id="XP_030384805.1">
    <property type="nucleotide sequence ID" value="XM_030528945.1"/>
</dbReference>
<keyword evidence="6 10" id="KW-0812">Transmembrane</keyword>
<dbReference type="Proteomes" id="UP000504634">
    <property type="component" value="Unplaced"/>
</dbReference>
<dbReference type="InterPro" id="IPR004856">
    <property type="entry name" value="Glyco_trans_ALG6/ALG8"/>
</dbReference>
<feature type="transmembrane region" description="Helical" evidence="10">
    <location>
        <begin position="168"/>
        <end position="185"/>
    </location>
</feature>
<keyword evidence="9 10" id="KW-0472">Membrane</keyword>
<dbReference type="PANTHER" id="PTHR12413">
    <property type="entry name" value="DOLICHYL GLYCOSYLTRANSFERASE"/>
    <property type="match status" value="1"/>
</dbReference>
<dbReference type="Pfam" id="PF03155">
    <property type="entry name" value="Alg6_Alg8"/>
    <property type="match status" value="1"/>
</dbReference>
<dbReference type="GO" id="GO:0005789">
    <property type="term" value="C:endoplasmic reticulum membrane"/>
    <property type="evidence" value="ECO:0007669"/>
    <property type="project" value="UniProtKB-SubCell"/>
</dbReference>
<dbReference type="AlphaFoldDB" id="A0A6J2U9Z1"/>
<keyword evidence="4 10" id="KW-0328">Glycosyltransferase</keyword>
<evidence type="ECO:0000256" key="3">
    <source>
        <dbReference type="ARBA" id="ARBA00008715"/>
    </source>
</evidence>
<reference evidence="12" key="1">
    <citation type="submission" date="2025-08" db="UniProtKB">
        <authorList>
            <consortium name="RefSeq"/>
        </authorList>
    </citation>
    <scope>IDENTIFICATION</scope>
    <source>
        <strain evidence="12">11010-0011.00</strain>
        <tissue evidence="12">Whole body</tissue>
    </source>
</reference>
<dbReference type="CTD" id="34409"/>
<accession>A0A6J2U9Z1</accession>
<evidence type="ECO:0000313" key="12">
    <source>
        <dbReference type="RefSeq" id="XP_030384805.1"/>
    </source>
</evidence>
<evidence type="ECO:0000256" key="7">
    <source>
        <dbReference type="ARBA" id="ARBA00022824"/>
    </source>
</evidence>
<name>A0A6J2U9Z1_DROLE</name>
<evidence type="ECO:0000256" key="2">
    <source>
        <dbReference type="ARBA" id="ARBA00004922"/>
    </source>
</evidence>
<sequence length="480" mass="54381">MKSVTNVELLAIACLGLAIRSIISLHSYSGFGVAPMFGDYEAQRHWQEVTVNLKASEWYKNGTNNDLLYWGLDYPPLTAYHSYIMGQVARKVNESFVELGTSKGIESGDHKSFMRLTVLAADILVYIPAVLSMCICLDRTFQTNIKLELFIIFMLCPAQLLIDNGHFQYNNISLGLCIMAIAAILRDRHYLAAFAFTLALNYKQMELYHALPFFAYLLGQCLSQKSVSALASKFIAIATTVVATFILLWYPWLHSLGSTSQVLNRLFPVSRGVFEDKVANFWCSLNVVFKLKNKLLNHQMALICMGATLFFALPTNVVLLKCRNKMSFLWALLNTAAAFYLFSFQVHEKTILLVVLPACLLFNWWPREMMWFLETAVFSMVPLFKKDNLLLPSITLAIIFYIVYNIFWNEKDEDRNIVQTHSIKNISNFLMATVVMASVVLAAPSKFPDFWSLLIAVISCAHFMAALLFGNIQQIIGAFN</sequence>
<gene>
    <name evidence="12" type="primary">LOC115632013</name>
</gene>
<evidence type="ECO:0000256" key="6">
    <source>
        <dbReference type="ARBA" id="ARBA00022692"/>
    </source>
</evidence>
<evidence type="ECO:0000256" key="4">
    <source>
        <dbReference type="ARBA" id="ARBA00022676"/>
    </source>
</evidence>